<reference evidence="1 2" key="1">
    <citation type="journal article" date="2022" name="DNA Res.">
        <title>Chromosomal-level genome assembly of the orchid tree Bauhinia variegata (Leguminosae; Cercidoideae) supports the allotetraploid origin hypothesis of Bauhinia.</title>
        <authorList>
            <person name="Zhong Y."/>
            <person name="Chen Y."/>
            <person name="Zheng D."/>
            <person name="Pang J."/>
            <person name="Liu Y."/>
            <person name="Luo S."/>
            <person name="Meng S."/>
            <person name="Qian L."/>
            <person name="Wei D."/>
            <person name="Dai S."/>
            <person name="Zhou R."/>
        </authorList>
    </citation>
    <scope>NUCLEOTIDE SEQUENCE [LARGE SCALE GENOMIC DNA]</scope>
    <source>
        <strain evidence="1">BV-YZ2020</strain>
    </source>
</reference>
<organism evidence="1 2">
    <name type="scientific">Bauhinia variegata</name>
    <name type="common">Purple orchid tree</name>
    <name type="synonym">Phanera variegata</name>
    <dbReference type="NCBI Taxonomy" id="167791"/>
    <lineage>
        <taxon>Eukaryota</taxon>
        <taxon>Viridiplantae</taxon>
        <taxon>Streptophyta</taxon>
        <taxon>Embryophyta</taxon>
        <taxon>Tracheophyta</taxon>
        <taxon>Spermatophyta</taxon>
        <taxon>Magnoliopsida</taxon>
        <taxon>eudicotyledons</taxon>
        <taxon>Gunneridae</taxon>
        <taxon>Pentapetalae</taxon>
        <taxon>rosids</taxon>
        <taxon>fabids</taxon>
        <taxon>Fabales</taxon>
        <taxon>Fabaceae</taxon>
        <taxon>Cercidoideae</taxon>
        <taxon>Cercideae</taxon>
        <taxon>Bauhiniinae</taxon>
        <taxon>Bauhinia</taxon>
    </lineage>
</organism>
<keyword evidence="2" id="KW-1185">Reference proteome</keyword>
<proteinExistence type="predicted"/>
<accession>A0ACB9LFW3</accession>
<sequence length="128" mass="14635">MGAVIIGHMGAVQTVIIRRWDSIYQDLARAEYIIYEAGIMLSLLRGYNRLVAETESHPLASLFRNLATKGGFSYFEARHISRNPNYVAQIFSERHLWLNPAQGYLYLNETDIEDAFGSNALLRCQHSR</sequence>
<gene>
    <name evidence="1" type="ORF">L6164_031700</name>
</gene>
<evidence type="ECO:0000313" key="1">
    <source>
        <dbReference type="EMBL" id="KAI4308644.1"/>
    </source>
</evidence>
<comment type="caution">
    <text evidence="1">The sequence shown here is derived from an EMBL/GenBank/DDBJ whole genome shotgun (WGS) entry which is preliminary data.</text>
</comment>
<dbReference type="EMBL" id="CM039437">
    <property type="protein sequence ID" value="KAI4308644.1"/>
    <property type="molecule type" value="Genomic_DNA"/>
</dbReference>
<evidence type="ECO:0000313" key="2">
    <source>
        <dbReference type="Proteomes" id="UP000828941"/>
    </source>
</evidence>
<name>A0ACB9LFW3_BAUVA</name>
<dbReference type="Proteomes" id="UP000828941">
    <property type="component" value="Chromosome 12"/>
</dbReference>
<protein>
    <submittedName>
        <fullName evidence="1">Uncharacterized protein</fullName>
    </submittedName>
</protein>